<dbReference type="Gene3D" id="3.30.420.40">
    <property type="match status" value="1"/>
</dbReference>
<feature type="domain" description="Ppx/GppA phosphatase N-terminal" evidence="1">
    <location>
        <begin position="58"/>
        <end position="190"/>
    </location>
</feature>
<evidence type="ECO:0000313" key="3">
    <source>
        <dbReference type="Proteomes" id="UP000196531"/>
    </source>
</evidence>
<organism evidence="2 3">
    <name type="scientific">Halobacteriovorax marinus</name>
    <dbReference type="NCBI Taxonomy" id="97084"/>
    <lineage>
        <taxon>Bacteria</taxon>
        <taxon>Pseudomonadati</taxon>
        <taxon>Bdellovibrionota</taxon>
        <taxon>Bacteriovoracia</taxon>
        <taxon>Bacteriovoracales</taxon>
        <taxon>Halobacteriovoraceae</taxon>
        <taxon>Halobacteriovorax</taxon>
    </lineage>
</organism>
<protein>
    <recommendedName>
        <fullName evidence="1">Ppx/GppA phosphatase N-terminal domain-containing protein</fullName>
    </recommendedName>
</protein>
<gene>
    <name evidence="2" type="ORF">A9Q84_06090</name>
</gene>
<reference evidence="3" key="1">
    <citation type="journal article" date="2017" name="Proc. Natl. Acad. Sci. U.S.A.">
        <title>Simulation of Deepwater Horizon oil plume reveals substrate specialization within a complex community of hydrocarbon-degraders.</title>
        <authorList>
            <person name="Hu P."/>
            <person name="Dubinsky E.A."/>
            <person name="Probst A.J."/>
            <person name="Wang J."/>
            <person name="Sieber C.M.K."/>
            <person name="Tom L.M."/>
            <person name="Gardinali P."/>
            <person name="Banfield J.F."/>
            <person name="Atlas R.M."/>
            <person name="Andersen G.L."/>
        </authorList>
    </citation>
    <scope>NUCLEOTIDE SEQUENCE [LARGE SCALE GENOMIC DNA]</scope>
</reference>
<proteinExistence type="predicted"/>
<dbReference type="SUPFAM" id="SSF53067">
    <property type="entry name" value="Actin-like ATPase domain"/>
    <property type="match status" value="2"/>
</dbReference>
<dbReference type="EMBL" id="MAAO01000005">
    <property type="protein sequence ID" value="OUR97768.1"/>
    <property type="molecule type" value="Genomic_DNA"/>
</dbReference>
<dbReference type="Gene3D" id="3.30.420.150">
    <property type="entry name" value="Exopolyphosphatase. Domain 2"/>
    <property type="match status" value="1"/>
</dbReference>
<dbReference type="InterPro" id="IPR050273">
    <property type="entry name" value="GppA/Ppx_hydrolase"/>
</dbReference>
<dbReference type="InterPro" id="IPR043129">
    <property type="entry name" value="ATPase_NBD"/>
</dbReference>
<dbReference type="PANTHER" id="PTHR30005:SF0">
    <property type="entry name" value="RETROGRADE REGULATION PROTEIN 2"/>
    <property type="match status" value="1"/>
</dbReference>
<accession>A0A1Y5F9Q9</accession>
<evidence type="ECO:0000259" key="1">
    <source>
        <dbReference type="Pfam" id="PF02541"/>
    </source>
</evidence>
<dbReference type="Pfam" id="PF02541">
    <property type="entry name" value="Ppx-GppA"/>
    <property type="match status" value="1"/>
</dbReference>
<dbReference type="Proteomes" id="UP000196531">
    <property type="component" value="Unassembled WGS sequence"/>
</dbReference>
<name>A0A1Y5F9Q9_9BACT</name>
<dbReference type="InterPro" id="IPR003695">
    <property type="entry name" value="Ppx_GppA_N"/>
</dbReference>
<dbReference type="PANTHER" id="PTHR30005">
    <property type="entry name" value="EXOPOLYPHOSPHATASE"/>
    <property type="match status" value="1"/>
</dbReference>
<dbReference type="GO" id="GO:0006357">
    <property type="term" value="P:regulation of transcription by RNA polymerase II"/>
    <property type="evidence" value="ECO:0007669"/>
    <property type="project" value="TreeGrafter"/>
</dbReference>
<dbReference type="PROSITE" id="PS51257">
    <property type="entry name" value="PROKAR_LIPOPROTEIN"/>
    <property type="match status" value="1"/>
</dbReference>
<evidence type="ECO:0000313" key="2">
    <source>
        <dbReference type="EMBL" id="OUR97768.1"/>
    </source>
</evidence>
<comment type="caution">
    <text evidence="2">The sequence shown here is derived from an EMBL/GenBank/DDBJ whole genome shotgun (WGS) entry which is preliminary data.</text>
</comment>
<sequence length="340" mass="38190">MLERKLLSTRNNLAILLVLFLSTSCSLLPKKECIVTRAAFDIGSGSTKMTVAKVNSCENKLVEILFEDQSAVPYKQSLYKNANSFSDEVISLGIKELTELKLNAIDIGATEFSALATQAFRDAKNGSETLRKLEKETDIEINVITQTLEARFGFLGTKIKHPFDESDKILVWDIGGGSMQMTYFKDGKYHHYLGTLASVSFKEKVLERFYPNDTNTPNPIGKSRSKKATILSRFFAHGNVPSDIKKYIEKARVFGIGGVHYYSLRKQALKKGHIYNQTQLRVALKKRSKLNDRKIGGKYAKTEVTNIALVLGFMEALGVRKVETLKVNMSHGLFLDEKSW</sequence>
<dbReference type="AlphaFoldDB" id="A0A1Y5F9Q9"/>